<dbReference type="SUPFAM" id="SSF51182">
    <property type="entry name" value="RmlC-like cupins"/>
    <property type="match status" value="1"/>
</dbReference>
<protein>
    <submittedName>
        <fullName evidence="2">Cupin</fullName>
    </submittedName>
</protein>
<proteinExistence type="predicted"/>
<organism evidence="2 3">
    <name type="scientific">Phytohabitans flavus</name>
    <dbReference type="NCBI Taxonomy" id="1076124"/>
    <lineage>
        <taxon>Bacteria</taxon>
        <taxon>Bacillati</taxon>
        <taxon>Actinomycetota</taxon>
        <taxon>Actinomycetes</taxon>
        <taxon>Micromonosporales</taxon>
        <taxon>Micromonosporaceae</taxon>
    </lineage>
</organism>
<dbReference type="InterPro" id="IPR013096">
    <property type="entry name" value="Cupin_2"/>
</dbReference>
<dbReference type="Pfam" id="PF07883">
    <property type="entry name" value="Cupin_2"/>
    <property type="match status" value="1"/>
</dbReference>
<gene>
    <name evidence="2" type="ORF">Pflav_036880</name>
</gene>
<dbReference type="InterPro" id="IPR011051">
    <property type="entry name" value="RmlC_Cupin_sf"/>
</dbReference>
<accession>A0A6F8XU61</accession>
<dbReference type="Gene3D" id="2.60.120.10">
    <property type="entry name" value="Jelly Rolls"/>
    <property type="match status" value="1"/>
</dbReference>
<feature type="domain" description="Cupin type-2" evidence="1">
    <location>
        <begin position="40"/>
        <end position="99"/>
    </location>
</feature>
<sequence>MDIAKKGSTEKGPAIMFTGEVWMDVMDAGEGPPRIGLNSVHFAPGARTAWHRHADGQTLHVTDGVGRIGVRSGEQVEIRNGDTIHAAPGEWHWHGAAPDQFMTHLAVTKPAGDGSDIEWGAHVTDEEYGGR</sequence>
<dbReference type="InterPro" id="IPR047263">
    <property type="entry name" value="HNL-like_cupin"/>
</dbReference>
<dbReference type="Proteomes" id="UP000502508">
    <property type="component" value="Chromosome"/>
</dbReference>
<name>A0A6F8XU61_9ACTN</name>
<dbReference type="AlphaFoldDB" id="A0A6F8XU61"/>
<reference evidence="2 3" key="2">
    <citation type="submission" date="2020-03" db="EMBL/GenBank/DDBJ databases">
        <authorList>
            <person name="Ichikawa N."/>
            <person name="Kimura A."/>
            <person name="Kitahashi Y."/>
            <person name="Uohara A."/>
        </authorList>
    </citation>
    <scope>NUCLEOTIDE SEQUENCE [LARGE SCALE GENOMIC DNA]</scope>
    <source>
        <strain evidence="2 3">NBRC 107702</strain>
    </source>
</reference>
<dbReference type="PANTHER" id="PTHR43698">
    <property type="entry name" value="RIBD C-TERMINAL DOMAIN CONTAINING PROTEIN"/>
    <property type="match status" value="1"/>
</dbReference>
<keyword evidence="3" id="KW-1185">Reference proteome</keyword>
<evidence type="ECO:0000259" key="1">
    <source>
        <dbReference type="Pfam" id="PF07883"/>
    </source>
</evidence>
<reference evidence="2 3" key="1">
    <citation type="submission" date="2020-03" db="EMBL/GenBank/DDBJ databases">
        <title>Whole genome shotgun sequence of Phytohabitans flavus NBRC 107702.</title>
        <authorList>
            <person name="Komaki H."/>
            <person name="Tamura T."/>
        </authorList>
    </citation>
    <scope>NUCLEOTIDE SEQUENCE [LARGE SCALE GENOMIC DNA]</scope>
    <source>
        <strain evidence="2 3">NBRC 107702</strain>
    </source>
</reference>
<dbReference type="RefSeq" id="WP_173037113.1">
    <property type="nucleotide sequence ID" value="NZ_AP022870.1"/>
</dbReference>
<evidence type="ECO:0000313" key="2">
    <source>
        <dbReference type="EMBL" id="BCB77278.1"/>
    </source>
</evidence>
<evidence type="ECO:0000313" key="3">
    <source>
        <dbReference type="Proteomes" id="UP000502508"/>
    </source>
</evidence>
<dbReference type="CDD" id="cd02233">
    <property type="entry name" value="cupin_HNL-like"/>
    <property type="match status" value="1"/>
</dbReference>
<dbReference type="PANTHER" id="PTHR43698:SF1">
    <property type="entry name" value="BLL4564 PROTEIN"/>
    <property type="match status" value="1"/>
</dbReference>
<dbReference type="InterPro" id="IPR014710">
    <property type="entry name" value="RmlC-like_jellyroll"/>
</dbReference>
<dbReference type="KEGG" id="pfla:Pflav_036880"/>
<dbReference type="EMBL" id="AP022870">
    <property type="protein sequence ID" value="BCB77278.1"/>
    <property type="molecule type" value="Genomic_DNA"/>
</dbReference>